<feature type="compositionally biased region" description="Low complexity" evidence="1">
    <location>
        <begin position="101"/>
        <end position="110"/>
    </location>
</feature>
<dbReference type="RefSeq" id="WP_211467369.1">
    <property type="nucleotide sequence ID" value="NZ_JAGSXH010000029.1"/>
</dbReference>
<dbReference type="AlphaFoldDB" id="A0A8J7WML9"/>
<gene>
    <name evidence="2" type="ORF">KGA66_10915</name>
</gene>
<proteinExistence type="predicted"/>
<dbReference type="Proteomes" id="UP000677913">
    <property type="component" value="Unassembled WGS sequence"/>
</dbReference>
<sequence length="194" mass="21024">MESRSELAVRVVEVLPGSRFLVIVDADDVDLPDRDELGDLRYHARKQMRAPVLGMGVDEVFLVESVVAAVVNGVISPAVWAPFPAAGRWLERTIRARRAAGSAASEPAGALTPAPVLGGTENPDPDFDPVARAVALVRRVLSSRPDWAEPQLESVKGDDVTWTVQLSVADRWKASVHMSHDGHLVEIAIDPVKR</sequence>
<name>A0A8J7WML9_9ACTN</name>
<reference evidence="2" key="1">
    <citation type="submission" date="2021-04" db="EMBL/GenBank/DDBJ databases">
        <title>Genome based classification of Actinospica acidithermotolerans sp. nov., an actinobacterium isolated from an Indonesian hot spring.</title>
        <authorList>
            <person name="Kusuma A.B."/>
            <person name="Putra K.E."/>
            <person name="Nafisah S."/>
            <person name="Loh J."/>
            <person name="Nouioui I."/>
            <person name="Goodfellow M."/>
        </authorList>
    </citation>
    <scope>NUCLEOTIDE SEQUENCE</scope>
    <source>
        <strain evidence="2">DSM 45618</strain>
    </source>
</reference>
<protein>
    <submittedName>
        <fullName evidence="2">Uncharacterized protein</fullName>
    </submittedName>
</protein>
<dbReference type="EMBL" id="JAGSXH010000029">
    <property type="protein sequence ID" value="MBS2963560.1"/>
    <property type="molecule type" value="Genomic_DNA"/>
</dbReference>
<keyword evidence="3" id="KW-1185">Reference proteome</keyword>
<evidence type="ECO:0000256" key="1">
    <source>
        <dbReference type="SAM" id="MobiDB-lite"/>
    </source>
</evidence>
<evidence type="ECO:0000313" key="2">
    <source>
        <dbReference type="EMBL" id="MBS2963560.1"/>
    </source>
</evidence>
<organism evidence="2 3">
    <name type="scientific">Actinocrinis puniceicyclus</name>
    <dbReference type="NCBI Taxonomy" id="977794"/>
    <lineage>
        <taxon>Bacteria</taxon>
        <taxon>Bacillati</taxon>
        <taxon>Actinomycetota</taxon>
        <taxon>Actinomycetes</taxon>
        <taxon>Catenulisporales</taxon>
        <taxon>Actinospicaceae</taxon>
        <taxon>Actinocrinis</taxon>
    </lineage>
</organism>
<comment type="caution">
    <text evidence="2">The sequence shown here is derived from an EMBL/GenBank/DDBJ whole genome shotgun (WGS) entry which is preliminary data.</text>
</comment>
<evidence type="ECO:0000313" key="3">
    <source>
        <dbReference type="Proteomes" id="UP000677913"/>
    </source>
</evidence>
<feature type="region of interest" description="Disordered" evidence="1">
    <location>
        <begin position="101"/>
        <end position="122"/>
    </location>
</feature>
<accession>A0A8J7WML9</accession>